<comment type="caution">
    <text evidence="1">The sequence shown here is derived from an EMBL/GenBank/DDBJ whole genome shotgun (WGS) entry which is preliminary data.</text>
</comment>
<dbReference type="AlphaFoldDB" id="A0AAN9ST53"/>
<sequence>MERHPLLLEQECRILDGTFGLIIVGMEFLLLQKIRDLPSRDFLLEDPPDISGTNSSTSFVCLKIRSKLIIAKVTNRNPKFHSGPQPKQTLSGLWLFLLLLIYRLSKPLSLLDRFAW</sequence>
<organism evidence="1 2">
    <name type="scientific">Psophocarpus tetragonolobus</name>
    <name type="common">Winged bean</name>
    <name type="synonym">Dolichos tetragonolobus</name>
    <dbReference type="NCBI Taxonomy" id="3891"/>
    <lineage>
        <taxon>Eukaryota</taxon>
        <taxon>Viridiplantae</taxon>
        <taxon>Streptophyta</taxon>
        <taxon>Embryophyta</taxon>
        <taxon>Tracheophyta</taxon>
        <taxon>Spermatophyta</taxon>
        <taxon>Magnoliopsida</taxon>
        <taxon>eudicotyledons</taxon>
        <taxon>Gunneridae</taxon>
        <taxon>Pentapetalae</taxon>
        <taxon>rosids</taxon>
        <taxon>fabids</taxon>
        <taxon>Fabales</taxon>
        <taxon>Fabaceae</taxon>
        <taxon>Papilionoideae</taxon>
        <taxon>50 kb inversion clade</taxon>
        <taxon>NPAAA clade</taxon>
        <taxon>indigoferoid/millettioid clade</taxon>
        <taxon>Phaseoleae</taxon>
        <taxon>Psophocarpus</taxon>
    </lineage>
</organism>
<protein>
    <submittedName>
        <fullName evidence="1">Uncharacterized protein</fullName>
    </submittedName>
</protein>
<dbReference type="Proteomes" id="UP001386955">
    <property type="component" value="Unassembled WGS sequence"/>
</dbReference>
<evidence type="ECO:0000313" key="1">
    <source>
        <dbReference type="EMBL" id="KAK7402306.1"/>
    </source>
</evidence>
<name>A0AAN9ST53_PSOTE</name>
<reference evidence="1 2" key="1">
    <citation type="submission" date="2024-01" db="EMBL/GenBank/DDBJ databases">
        <title>The genomes of 5 underutilized Papilionoideae crops provide insights into root nodulation and disease resistanc.</title>
        <authorList>
            <person name="Jiang F."/>
        </authorList>
    </citation>
    <scope>NUCLEOTIDE SEQUENCE [LARGE SCALE GENOMIC DNA]</scope>
    <source>
        <strain evidence="1">DUOXIRENSHENG_FW03</strain>
        <tissue evidence="1">Leaves</tissue>
    </source>
</reference>
<evidence type="ECO:0000313" key="2">
    <source>
        <dbReference type="Proteomes" id="UP001386955"/>
    </source>
</evidence>
<dbReference type="EMBL" id="JAYMYS010000003">
    <property type="protein sequence ID" value="KAK7402306.1"/>
    <property type="molecule type" value="Genomic_DNA"/>
</dbReference>
<keyword evidence="2" id="KW-1185">Reference proteome</keyword>
<gene>
    <name evidence="1" type="ORF">VNO78_14467</name>
</gene>
<accession>A0AAN9ST53</accession>
<proteinExistence type="predicted"/>